<keyword evidence="2" id="KW-0472">Membrane</keyword>
<comment type="caution">
    <text evidence="3">The sequence shown here is derived from an EMBL/GenBank/DDBJ whole genome shotgun (WGS) entry which is preliminary data.</text>
</comment>
<dbReference type="HOGENOM" id="CLU_2646347_0_0_11"/>
<sequence length="76" mass="8376">MLRSRCRGGDPPTTTGPTGIGSLEQKRGGRQTRRLGYFLFLIFPGGIDVQLLCTGGLLISLVVFLNMRLRSILRRA</sequence>
<keyword evidence="2" id="KW-0812">Transmembrane</keyword>
<gene>
    <name evidence="3" type="ORF">HMPREF1979_03370</name>
</gene>
<dbReference type="AlphaFoldDB" id="U1QDF9"/>
<proteinExistence type="predicted"/>
<reference evidence="3 4" key="1">
    <citation type="submission" date="2013-08" db="EMBL/GenBank/DDBJ databases">
        <authorList>
            <person name="Weinstock G."/>
            <person name="Sodergren E."/>
            <person name="Wylie T."/>
            <person name="Fulton L."/>
            <person name="Fulton R."/>
            <person name="Fronick C."/>
            <person name="O'Laughlin M."/>
            <person name="Godfrey J."/>
            <person name="Miner T."/>
            <person name="Herter B."/>
            <person name="Appelbaum E."/>
            <person name="Cordes M."/>
            <person name="Lek S."/>
            <person name="Wollam A."/>
            <person name="Pepin K.H."/>
            <person name="Palsikar V.B."/>
            <person name="Mitreva M."/>
            <person name="Wilson R.K."/>
        </authorList>
    </citation>
    <scope>NUCLEOTIDE SEQUENCE [LARGE SCALE GENOMIC DNA]</scope>
    <source>
        <strain evidence="3 4">F0542</strain>
    </source>
</reference>
<name>U1QDF9_9ACTO</name>
<feature type="region of interest" description="Disordered" evidence="1">
    <location>
        <begin position="1"/>
        <end position="29"/>
    </location>
</feature>
<keyword evidence="4" id="KW-1185">Reference proteome</keyword>
<dbReference type="EMBL" id="AWSE01000325">
    <property type="protein sequence ID" value="ERH20351.1"/>
    <property type="molecule type" value="Genomic_DNA"/>
</dbReference>
<evidence type="ECO:0000256" key="2">
    <source>
        <dbReference type="SAM" id="Phobius"/>
    </source>
</evidence>
<protein>
    <submittedName>
        <fullName evidence="3">Uncharacterized protein</fullName>
    </submittedName>
</protein>
<evidence type="ECO:0000313" key="3">
    <source>
        <dbReference type="EMBL" id="ERH20351.1"/>
    </source>
</evidence>
<dbReference type="Proteomes" id="UP000016536">
    <property type="component" value="Unassembled WGS sequence"/>
</dbReference>
<evidence type="ECO:0000256" key="1">
    <source>
        <dbReference type="SAM" id="MobiDB-lite"/>
    </source>
</evidence>
<keyword evidence="2" id="KW-1133">Transmembrane helix</keyword>
<feature type="transmembrane region" description="Helical" evidence="2">
    <location>
        <begin position="37"/>
        <end position="65"/>
    </location>
</feature>
<evidence type="ECO:0000313" key="4">
    <source>
        <dbReference type="Proteomes" id="UP000016536"/>
    </source>
</evidence>
<accession>U1QDF9</accession>
<organism evidence="3 4">
    <name type="scientific">Actinomyces johnsonii F0542</name>
    <dbReference type="NCBI Taxonomy" id="1321818"/>
    <lineage>
        <taxon>Bacteria</taxon>
        <taxon>Bacillati</taxon>
        <taxon>Actinomycetota</taxon>
        <taxon>Actinomycetes</taxon>
        <taxon>Actinomycetales</taxon>
        <taxon>Actinomycetaceae</taxon>
        <taxon>Actinomyces</taxon>
    </lineage>
</organism>